<dbReference type="AlphaFoldDB" id="A0A433QIM1"/>
<name>A0A433QIM1_9FUNG</name>
<gene>
    <name evidence="1" type="ORF">BC938DRAFT_480417</name>
</gene>
<evidence type="ECO:0000313" key="2">
    <source>
        <dbReference type="Proteomes" id="UP000274822"/>
    </source>
</evidence>
<proteinExistence type="predicted"/>
<sequence>MVAFKLVLLLERRYLPHSPFHRYYLIASRDDNTCLFPVPKPIKPHTFTQANSESSSLNIVLRSFRIAYASSPSA</sequence>
<protein>
    <submittedName>
        <fullName evidence="1">Uncharacterized protein</fullName>
    </submittedName>
</protein>
<dbReference type="Proteomes" id="UP000274822">
    <property type="component" value="Unassembled WGS sequence"/>
</dbReference>
<dbReference type="EMBL" id="RBNJ01004900">
    <property type="protein sequence ID" value="RUS29643.1"/>
    <property type="molecule type" value="Genomic_DNA"/>
</dbReference>
<organism evidence="1 2">
    <name type="scientific">Jimgerdemannia flammicorona</name>
    <dbReference type="NCBI Taxonomy" id="994334"/>
    <lineage>
        <taxon>Eukaryota</taxon>
        <taxon>Fungi</taxon>
        <taxon>Fungi incertae sedis</taxon>
        <taxon>Mucoromycota</taxon>
        <taxon>Mucoromycotina</taxon>
        <taxon>Endogonomycetes</taxon>
        <taxon>Endogonales</taxon>
        <taxon>Endogonaceae</taxon>
        <taxon>Jimgerdemannia</taxon>
    </lineage>
</organism>
<keyword evidence="2" id="KW-1185">Reference proteome</keyword>
<reference evidence="1 2" key="1">
    <citation type="journal article" date="2018" name="New Phytol.">
        <title>Phylogenomics of Endogonaceae and evolution of mycorrhizas within Mucoromycota.</title>
        <authorList>
            <person name="Chang Y."/>
            <person name="Desiro A."/>
            <person name="Na H."/>
            <person name="Sandor L."/>
            <person name="Lipzen A."/>
            <person name="Clum A."/>
            <person name="Barry K."/>
            <person name="Grigoriev I.V."/>
            <person name="Martin F.M."/>
            <person name="Stajich J.E."/>
            <person name="Smith M.E."/>
            <person name="Bonito G."/>
            <person name="Spatafora J.W."/>
        </authorList>
    </citation>
    <scope>NUCLEOTIDE SEQUENCE [LARGE SCALE GENOMIC DNA]</scope>
    <source>
        <strain evidence="1 2">AD002</strain>
    </source>
</reference>
<evidence type="ECO:0000313" key="1">
    <source>
        <dbReference type="EMBL" id="RUS29643.1"/>
    </source>
</evidence>
<comment type="caution">
    <text evidence="1">The sequence shown here is derived from an EMBL/GenBank/DDBJ whole genome shotgun (WGS) entry which is preliminary data.</text>
</comment>
<accession>A0A433QIM1</accession>